<keyword evidence="2" id="KW-1185">Reference proteome</keyword>
<reference evidence="1" key="1">
    <citation type="submission" date="2016-03" db="EMBL/GenBank/DDBJ databases">
        <title>Draft genome sequence of Rosellinia necatrix.</title>
        <authorList>
            <person name="Kanematsu S."/>
        </authorList>
    </citation>
    <scope>NUCLEOTIDE SEQUENCE [LARGE SCALE GENOMIC DNA]</scope>
    <source>
        <strain evidence="1">W97</strain>
    </source>
</reference>
<gene>
    <name evidence="1" type="ORF">SAMD00023353_2201010</name>
</gene>
<accession>A0A1S8A8U8</accession>
<dbReference type="AlphaFoldDB" id="A0A1S8A8U8"/>
<dbReference type="Proteomes" id="UP000054516">
    <property type="component" value="Unassembled WGS sequence"/>
</dbReference>
<dbReference type="EMBL" id="DF977467">
    <property type="protein sequence ID" value="GAW26140.1"/>
    <property type="molecule type" value="Genomic_DNA"/>
</dbReference>
<sequence>MGMESSVALPALLQQVFGSNKGHLMRAHIDSFISRIATQHDTDINQPNDRSLA</sequence>
<organism evidence="1">
    <name type="scientific">Rosellinia necatrix</name>
    <name type="common">White root-rot fungus</name>
    <dbReference type="NCBI Taxonomy" id="77044"/>
    <lineage>
        <taxon>Eukaryota</taxon>
        <taxon>Fungi</taxon>
        <taxon>Dikarya</taxon>
        <taxon>Ascomycota</taxon>
        <taxon>Pezizomycotina</taxon>
        <taxon>Sordariomycetes</taxon>
        <taxon>Xylariomycetidae</taxon>
        <taxon>Xylariales</taxon>
        <taxon>Xylariaceae</taxon>
        <taxon>Rosellinia</taxon>
    </lineage>
</organism>
<proteinExistence type="predicted"/>
<evidence type="ECO:0000313" key="2">
    <source>
        <dbReference type="Proteomes" id="UP000054516"/>
    </source>
</evidence>
<protein>
    <submittedName>
        <fullName evidence="1">Uncharacterized protein</fullName>
    </submittedName>
</protein>
<evidence type="ECO:0000313" key="1">
    <source>
        <dbReference type="EMBL" id="GAW26140.1"/>
    </source>
</evidence>
<name>A0A1S8A8U8_ROSNE</name>